<proteinExistence type="predicted"/>
<evidence type="ECO:0000313" key="2">
    <source>
        <dbReference type="Proteomes" id="UP001164929"/>
    </source>
</evidence>
<dbReference type="Proteomes" id="UP001164929">
    <property type="component" value="Chromosome 1"/>
</dbReference>
<gene>
    <name evidence="1" type="ORF">NC653_004249</name>
</gene>
<reference evidence="1 2" key="1">
    <citation type="journal article" date="2023" name="Mol. Ecol. Resour.">
        <title>Chromosome-level genome assembly of a triploid poplar Populus alba 'Berolinensis'.</title>
        <authorList>
            <person name="Chen S."/>
            <person name="Yu Y."/>
            <person name="Wang X."/>
            <person name="Wang S."/>
            <person name="Zhang T."/>
            <person name="Zhou Y."/>
            <person name="He R."/>
            <person name="Meng N."/>
            <person name="Wang Y."/>
            <person name="Liu W."/>
            <person name="Liu Z."/>
            <person name="Liu J."/>
            <person name="Guo Q."/>
            <person name="Huang H."/>
            <person name="Sederoff R.R."/>
            <person name="Wang G."/>
            <person name="Qu G."/>
            <person name="Chen S."/>
        </authorList>
    </citation>
    <scope>NUCLEOTIDE SEQUENCE [LARGE SCALE GENOMIC DNA]</scope>
    <source>
        <strain evidence="1">SC-2020</strain>
    </source>
</reference>
<name>A0AAD6RVR6_9ROSI</name>
<evidence type="ECO:0000313" key="1">
    <source>
        <dbReference type="EMBL" id="KAJ7014892.1"/>
    </source>
</evidence>
<accession>A0AAD6RVR6</accession>
<organism evidence="1 2">
    <name type="scientific">Populus alba x Populus x berolinensis</name>
    <dbReference type="NCBI Taxonomy" id="444605"/>
    <lineage>
        <taxon>Eukaryota</taxon>
        <taxon>Viridiplantae</taxon>
        <taxon>Streptophyta</taxon>
        <taxon>Embryophyta</taxon>
        <taxon>Tracheophyta</taxon>
        <taxon>Spermatophyta</taxon>
        <taxon>Magnoliopsida</taxon>
        <taxon>eudicotyledons</taxon>
        <taxon>Gunneridae</taxon>
        <taxon>Pentapetalae</taxon>
        <taxon>rosids</taxon>
        <taxon>fabids</taxon>
        <taxon>Malpighiales</taxon>
        <taxon>Salicaceae</taxon>
        <taxon>Saliceae</taxon>
        <taxon>Populus</taxon>
    </lineage>
</organism>
<protein>
    <submittedName>
        <fullName evidence="1">Uncharacterized protein</fullName>
    </submittedName>
</protein>
<sequence>MRSCGLTAVRLEIDMSGMSELRLLGLSLSSVYGSDICFLHILQGFVFINLLCLAGSEGFDKIFTPDRLSRGASPASSAFSPSSYLINESAQTTMESTVTSLEEALLDSQAKLAALITDLSSSESSIQHLADIKQLSQKLEIMQSLVMQLRTKI</sequence>
<keyword evidence="2" id="KW-1185">Reference proteome</keyword>
<dbReference type="AlphaFoldDB" id="A0AAD6RVR6"/>
<dbReference type="EMBL" id="JAQIZT010000001">
    <property type="protein sequence ID" value="KAJ7014892.1"/>
    <property type="molecule type" value="Genomic_DNA"/>
</dbReference>
<comment type="caution">
    <text evidence="1">The sequence shown here is derived from an EMBL/GenBank/DDBJ whole genome shotgun (WGS) entry which is preliminary data.</text>
</comment>